<dbReference type="AlphaFoldDB" id="A0A5C8NDY8"/>
<dbReference type="InterPro" id="IPR042003">
    <property type="entry name" value="Sortase_E"/>
</dbReference>
<feature type="active site" description="Acyl-thioester intermediate" evidence="2">
    <location>
        <position position="201"/>
    </location>
</feature>
<dbReference type="SUPFAM" id="SSF63817">
    <property type="entry name" value="Sortase"/>
    <property type="match status" value="1"/>
</dbReference>
<evidence type="ECO:0000313" key="4">
    <source>
        <dbReference type="EMBL" id="TXL56643.1"/>
    </source>
</evidence>
<sequence>MTIEAPPRPAPRRSVGRRITQVVGVLMVLAGLVFLGYFAWQYWGTNIVAKQRQADIKTSLHRDWDKGIDSKAIGLLRVPRFGKDFEVPINSGGNFQGKKSTDALARGVAWYDKGGKPGQIGNFVVAGHRVTHGEPFKDFLKLRKGDEVIVETRKKIYTYELRNDGDSITVDFTVSWPLFAVPDPDERGARPTERLMTMLTCSELFHTRNRNVVIGELERVQDKATGRVVDATEADQS</sequence>
<evidence type="ECO:0000256" key="1">
    <source>
        <dbReference type="ARBA" id="ARBA00022801"/>
    </source>
</evidence>
<dbReference type="Pfam" id="PF04203">
    <property type="entry name" value="Sortase"/>
    <property type="match status" value="1"/>
</dbReference>
<name>A0A5C8NDY8_9ACTN</name>
<dbReference type="InterPro" id="IPR023365">
    <property type="entry name" value="Sortase_dom-sf"/>
</dbReference>
<organism evidence="4 5">
    <name type="scientific">Aeromicrobium terrae</name>
    <dbReference type="NCBI Taxonomy" id="2498846"/>
    <lineage>
        <taxon>Bacteria</taxon>
        <taxon>Bacillati</taxon>
        <taxon>Actinomycetota</taxon>
        <taxon>Actinomycetes</taxon>
        <taxon>Propionibacteriales</taxon>
        <taxon>Nocardioidaceae</taxon>
        <taxon>Aeromicrobium</taxon>
    </lineage>
</organism>
<dbReference type="Gene3D" id="2.40.260.10">
    <property type="entry name" value="Sortase"/>
    <property type="match status" value="1"/>
</dbReference>
<accession>A0A5C8NDY8</accession>
<feature type="transmembrane region" description="Helical" evidence="3">
    <location>
        <begin position="21"/>
        <end position="43"/>
    </location>
</feature>
<dbReference type="Proteomes" id="UP000321571">
    <property type="component" value="Unassembled WGS sequence"/>
</dbReference>
<evidence type="ECO:0000313" key="5">
    <source>
        <dbReference type="Proteomes" id="UP000321571"/>
    </source>
</evidence>
<keyword evidence="5" id="KW-1185">Reference proteome</keyword>
<dbReference type="EMBL" id="VDUX01000009">
    <property type="protein sequence ID" value="TXL56643.1"/>
    <property type="molecule type" value="Genomic_DNA"/>
</dbReference>
<reference evidence="4 5" key="1">
    <citation type="submission" date="2019-06" db="EMBL/GenBank/DDBJ databases">
        <title>Aeromicrobium sp. nov., isolated from a maize field.</title>
        <authorList>
            <person name="Lin S.-Y."/>
            <person name="Tsai C.-F."/>
            <person name="Young C.-C."/>
        </authorList>
    </citation>
    <scope>NUCLEOTIDE SEQUENCE [LARGE SCALE GENOMIC DNA]</scope>
    <source>
        <strain evidence="4 5">CC-CFT486</strain>
    </source>
</reference>
<dbReference type="GO" id="GO:0016787">
    <property type="term" value="F:hydrolase activity"/>
    <property type="evidence" value="ECO:0007669"/>
    <property type="project" value="UniProtKB-KW"/>
</dbReference>
<protein>
    <submittedName>
        <fullName evidence="4">Class E sortase</fullName>
    </submittedName>
</protein>
<dbReference type="InterPro" id="IPR005754">
    <property type="entry name" value="Sortase"/>
</dbReference>
<gene>
    <name evidence="4" type="ORF">FHP06_15415</name>
</gene>
<keyword evidence="3" id="KW-0472">Membrane</keyword>
<keyword evidence="3" id="KW-1133">Transmembrane helix</keyword>
<keyword evidence="3" id="KW-0812">Transmembrane</keyword>
<dbReference type="RefSeq" id="WP_147687727.1">
    <property type="nucleotide sequence ID" value="NZ_VDUX01000009.1"/>
</dbReference>
<proteinExistence type="predicted"/>
<evidence type="ECO:0000256" key="2">
    <source>
        <dbReference type="PIRSR" id="PIRSR605754-1"/>
    </source>
</evidence>
<comment type="caution">
    <text evidence="4">The sequence shown here is derived from an EMBL/GenBank/DDBJ whole genome shotgun (WGS) entry which is preliminary data.</text>
</comment>
<evidence type="ECO:0000256" key="3">
    <source>
        <dbReference type="SAM" id="Phobius"/>
    </source>
</evidence>
<dbReference type="CDD" id="cd05830">
    <property type="entry name" value="Sortase_E"/>
    <property type="match status" value="1"/>
</dbReference>
<feature type="active site" description="Proton donor/acceptor" evidence="2">
    <location>
        <position position="128"/>
    </location>
</feature>
<keyword evidence="1" id="KW-0378">Hydrolase</keyword>
<dbReference type="OrthoDB" id="5242879at2"/>